<name>A0ABR3V2Y3_HUMIN</name>
<gene>
    <name evidence="2" type="ORF">VTJ49DRAFT_5764</name>
</gene>
<proteinExistence type="predicted"/>
<evidence type="ECO:0000256" key="1">
    <source>
        <dbReference type="SAM" id="MobiDB-lite"/>
    </source>
</evidence>
<comment type="caution">
    <text evidence="2">The sequence shown here is derived from an EMBL/GenBank/DDBJ whole genome shotgun (WGS) entry which is preliminary data.</text>
</comment>
<keyword evidence="3" id="KW-1185">Reference proteome</keyword>
<evidence type="ECO:0000313" key="3">
    <source>
        <dbReference type="Proteomes" id="UP001583172"/>
    </source>
</evidence>
<dbReference type="EMBL" id="JAZGSY010000495">
    <property type="protein sequence ID" value="KAL1835960.1"/>
    <property type="molecule type" value="Genomic_DNA"/>
</dbReference>
<protein>
    <submittedName>
        <fullName evidence="2">Uncharacterized protein</fullName>
    </submittedName>
</protein>
<reference evidence="2 3" key="1">
    <citation type="journal article" date="2024" name="Commun. Biol.">
        <title>Comparative genomic analysis of thermophilic fungi reveals convergent evolutionary adaptations and gene losses.</title>
        <authorList>
            <person name="Steindorff A.S."/>
            <person name="Aguilar-Pontes M.V."/>
            <person name="Robinson A.J."/>
            <person name="Andreopoulos B."/>
            <person name="LaButti K."/>
            <person name="Kuo A."/>
            <person name="Mondo S."/>
            <person name="Riley R."/>
            <person name="Otillar R."/>
            <person name="Haridas S."/>
            <person name="Lipzen A."/>
            <person name="Grimwood J."/>
            <person name="Schmutz J."/>
            <person name="Clum A."/>
            <person name="Reid I.D."/>
            <person name="Moisan M.C."/>
            <person name="Butler G."/>
            <person name="Nguyen T.T.M."/>
            <person name="Dewar K."/>
            <person name="Conant G."/>
            <person name="Drula E."/>
            <person name="Henrissat B."/>
            <person name="Hansel C."/>
            <person name="Singer S."/>
            <person name="Hutchinson M.I."/>
            <person name="de Vries R.P."/>
            <person name="Natvig D.O."/>
            <person name="Powell A.J."/>
            <person name="Tsang A."/>
            <person name="Grigoriev I.V."/>
        </authorList>
    </citation>
    <scope>NUCLEOTIDE SEQUENCE [LARGE SCALE GENOMIC DNA]</scope>
    <source>
        <strain evidence="2 3">CBS 620.91</strain>
    </source>
</reference>
<accession>A0ABR3V2Y3</accession>
<feature type="region of interest" description="Disordered" evidence="1">
    <location>
        <begin position="519"/>
        <end position="539"/>
    </location>
</feature>
<evidence type="ECO:0000313" key="2">
    <source>
        <dbReference type="EMBL" id="KAL1835960.1"/>
    </source>
</evidence>
<organism evidence="2 3">
    <name type="scientific">Humicola insolens</name>
    <name type="common">Soft-rot fungus</name>
    <dbReference type="NCBI Taxonomy" id="85995"/>
    <lineage>
        <taxon>Eukaryota</taxon>
        <taxon>Fungi</taxon>
        <taxon>Dikarya</taxon>
        <taxon>Ascomycota</taxon>
        <taxon>Pezizomycotina</taxon>
        <taxon>Sordariomycetes</taxon>
        <taxon>Sordariomycetidae</taxon>
        <taxon>Sordariales</taxon>
        <taxon>Chaetomiaceae</taxon>
        <taxon>Mycothermus</taxon>
    </lineage>
</organism>
<sequence length="539" mass="59149">MANSSFLHTLNSAHASSWDENLPFDDWLNEMDVNLEGAAPPAPGAQAPIPNIGDQLPIDEWLAEAGIVAPADTPSAVPNEPVAEKPNNNNTGSNGASITVTDQQPFIITLDDYSDDELEEGEIKENGDSQNVISATPNLHDNKKMIPQDINNTHHVNSVIEAMEQSIMAAMDGNSIVEAIEQSIMAALDDDDDDLFGDKHLTMLDSSDFGHADEMMPSAIHNNNNYPGHSSEELMQQPTMTVMDDGHGGVGYNHEMMPKAISNNHHDVHAFINGMAQPVYNHNHHGDSTMEFDQQPIATVTDDDDDLFGDKYLTITEPIGLGYANEMLPQADQNNNHHHGDALMEDDSLLMELAHHPTEAPMDEDEDLFGDKYQSMSEPIDLGYANEMMSLADQNHHDDEAVMAEIVYNSVAFVLDDNDDFYGHGHSLMPQALGHGDTDMMASSIYNLGADGDDLMPPATPKLHYHHHVNHDEIMSDAPSSEDDSIMDYELSPASSPHTIYDDDNMANDSDDFISITSCPPTPDPFTYREPTPDHNAVD</sequence>
<dbReference type="Proteomes" id="UP001583172">
    <property type="component" value="Unassembled WGS sequence"/>
</dbReference>
<feature type="region of interest" description="Disordered" evidence="1">
    <location>
        <begin position="71"/>
        <end position="98"/>
    </location>
</feature>
<feature type="compositionally biased region" description="Polar residues" evidence="1">
    <location>
        <begin position="86"/>
        <end position="98"/>
    </location>
</feature>